<feature type="compositionally biased region" description="Acidic residues" evidence="1">
    <location>
        <begin position="734"/>
        <end position="746"/>
    </location>
</feature>
<dbReference type="Proteomes" id="UP000011777">
    <property type="component" value="Unassembled WGS sequence"/>
</dbReference>
<organism evidence="2 3">
    <name type="scientific">Candida maltosa (strain Xu316)</name>
    <name type="common">Yeast</name>
    <dbReference type="NCBI Taxonomy" id="1245528"/>
    <lineage>
        <taxon>Eukaryota</taxon>
        <taxon>Fungi</taxon>
        <taxon>Dikarya</taxon>
        <taxon>Ascomycota</taxon>
        <taxon>Saccharomycotina</taxon>
        <taxon>Pichiomycetes</taxon>
        <taxon>Debaryomycetaceae</taxon>
        <taxon>Candida/Lodderomyces clade</taxon>
        <taxon>Candida</taxon>
    </lineage>
</organism>
<dbReference type="HOGENOM" id="CLU_016174_1_1_1"/>
<dbReference type="SUPFAM" id="SSF52058">
    <property type="entry name" value="L domain-like"/>
    <property type="match status" value="1"/>
</dbReference>
<dbReference type="AlphaFoldDB" id="M3JU46"/>
<dbReference type="InterPro" id="IPR032675">
    <property type="entry name" value="LRR_dom_sf"/>
</dbReference>
<sequence>MDADGFRKLAQLPIDVLDIIISYIPKHCLPRLLYNPAIADRVAAHILSNVRLMPLRKGSGIGHTCEYHNYTDVNIGLDDLLDGISKWNIYPKQVHFGSFDLFTKALKQCPEVLEKVGKVNCSFTFTKARKVKVINLNIKNINYGEINLIDFKDYFKKYSDRLPPRVENLKLDRSNVETFQFENLKALNIQQPSPITASDMVTIPDTLESLTCHIHAHGLVKFPSNLKTLDVDVCMSPYDFKLGELKHLNTLTLTAYSILRADQIGLSAPNLRKLTIEGCLGLYKYGEIKKFSSLESLIISAAPYPMDLFDERSLPNLKKFSYTGTNSGIFDDEVSFYRAASDFKIKCPPNLTELLIMQSSFLKINLAKSKFPKTLRTLMLLDVCFINFELTLNESIEIVRIYSDEVEFTNSIRFPPNMKRLDLIAKKLYLENFDFLNHLPDNFENLRLISKSPTRPMRESNKITTWGKSMKTLEIKQFNLTNSDLEILNLKESKLENIIFYKGNIGKLDPDLFPETVKRLSLERMGITDLPRSFLRLKNLRSLTLNRNYFPRKLPPIKMPNLEELYIKHCDLRYISPFLISWINGENSIDPASNRSVFHVDAMDNFHLVPKDIKRVMNKTNRLILWIITLNPELLSYNVSHLYCIEPEEYSGPSDTDYSSMYESDGDDHDNSSSMNYSDQNDSDFEGRHHYHYHHHSFDEDEDEDEDESDWELDGDSDDEEMADESDRPMFDADFSDDSETYSDDD</sequence>
<comment type="caution">
    <text evidence="2">The sequence shown here is derived from an EMBL/GenBank/DDBJ whole genome shotgun (WGS) entry which is preliminary data.</text>
</comment>
<dbReference type="OMA" id="RESIQVT"/>
<gene>
    <name evidence="2" type="ORF">G210_3901</name>
</gene>
<feature type="compositionally biased region" description="Acidic residues" evidence="1">
    <location>
        <begin position="699"/>
        <end position="724"/>
    </location>
</feature>
<dbReference type="PANTHER" id="PTHR36766:SF30">
    <property type="entry name" value="TIR-NBS TYPE DISEASE RESISTANCE PROTEIN-RELATED"/>
    <property type="match status" value="1"/>
</dbReference>
<feature type="compositionally biased region" description="Polar residues" evidence="1">
    <location>
        <begin position="653"/>
        <end position="662"/>
    </location>
</feature>
<evidence type="ECO:0000313" key="3">
    <source>
        <dbReference type="Proteomes" id="UP000011777"/>
    </source>
</evidence>
<dbReference type="OrthoDB" id="4021105at2759"/>
<proteinExistence type="predicted"/>
<dbReference type="Gene3D" id="3.80.10.10">
    <property type="entry name" value="Ribonuclease Inhibitor"/>
    <property type="match status" value="2"/>
</dbReference>
<protein>
    <submittedName>
        <fullName evidence="2">Uncharacterized protein</fullName>
    </submittedName>
</protein>
<evidence type="ECO:0000313" key="2">
    <source>
        <dbReference type="EMBL" id="EMG45889.1"/>
    </source>
</evidence>
<keyword evidence="3" id="KW-1185">Reference proteome</keyword>
<accession>M3JU46</accession>
<dbReference type="STRING" id="1245528.M3JU46"/>
<feature type="region of interest" description="Disordered" evidence="1">
    <location>
        <begin position="652"/>
        <end position="746"/>
    </location>
</feature>
<dbReference type="PANTHER" id="PTHR36766">
    <property type="entry name" value="PLANT BROAD-SPECTRUM MILDEW RESISTANCE PROTEIN RPW8"/>
    <property type="match status" value="1"/>
</dbReference>
<reference evidence="2 3" key="1">
    <citation type="submission" date="2013-02" db="EMBL/GenBank/DDBJ databases">
        <title>Genome sequence of Candida maltosa Xu316, a potential industrial strain for xylitol and ethanol production.</title>
        <authorList>
            <person name="Yu J."/>
            <person name="Wang Q."/>
            <person name="Geng X."/>
            <person name="Bao W."/>
            <person name="He P."/>
            <person name="Cai J."/>
        </authorList>
    </citation>
    <scope>NUCLEOTIDE SEQUENCE [LARGE SCALE GENOMIC DNA]</scope>
    <source>
        <strain evidence="3">Xu316</strain>
    </source>
</reference>
<evidence type="ECO:0000256" key="1">
    <source>
        <dbReference type="SAM" id="MobiDB-lite"/>
    </source>
</evidence>
<dbReference type="EMBL" id="AOGT01002293">
    <property type="protein sequence ID" value="EMG45889.1"/>
    <property type="molecule type" value="Genomic_DNA"/>
</dbReference>
<name>M3JU46_CANMX</name>